<feature type="region of interest" description="Disordered" evidence="1">
    <location>
        <begin position="346"/>
        <end position="376"/>
    </location>
</feature>
<sequence>MAPRLPSTGVSMSFLLGVQSTNISISQSILYRNLIYANEWYFYPGGVVDVKTRFQRALQQQDLAAKCEWDNDNYVFQVQCYTEDYGKVESLFRDVMFSVIREEERENGINQPKVIVRRKPIDSDDSDSSSDEEEDDVGAVGEDDPIKSQKIQRLLIWMTQNKNTQNLQLGGEETSDSSSQQMSDVQYPSEIKHYKSRSIWLCQNDLDEIVPDGVLRDLTRLTGCHMVRNLNEKLVYIGGHAEENVDLAISKLDNLLKYSAPRILTGHSFYGEDIAHPKVSMKYLTDVKIHKKKFYATTLLDNLDNQEETRHFDRHYGLLHNAVTVRCALKDPQTQSLVPHKKIKVPPVVEDPDNTDGSTQWKDFNFSSKGESKDDPMRYFSPQQRSIVETSVAAQVPNVIVPATPAMMDTLQAAQITRWANQVPETIPDPIPPTAEERLLGDDVHRRGSVSEVRSKNSAALKPDWDTYREYGDELVKRNEPMIPKRPEFAHDLAASRRPIAPEQRSLPKQHSLLDDSISVVLPSIWDPIKPISTSQGETRQAIDEVQTRKFHRTMNQKAPKPKNSKGVKSNPFKGRLPQPSPPRVSQKVNKQPSKTADPVPGFCEELDRNFAQMLQDLRGFKGQFEVQAEFGRIIILGVNPDNIAGKEMKDHTMEAEKVARLLGPPQYPTAIQPHTYFTNKLTTIHAEIDFLVNMKDSEGNELWGPKSKWDVIYQFMYYDQATSRSFVIEIDGETFSTEIKTYSSLGCLYVHGTKRHWDFRIEAKGAECGQDLRDTYGSLEAEVKKSLYIPAGLSQPKLCFEISNTHIKAYRFDGIRVHRITRYSGSDSESMLKVSQIDSLVIKRKPIPNIDREVFIAYPHVADSKVCQSQLGSWYEVGISSTKADDLFKQNKSLELGSEAGWTPESISRLEAARSMYLPACGMLKQMDGIGYHNDHGVGFVRPANEQSVMAEVYIQKTKIEKFW</sequence>
<gene>
    <name evidence="2" type="ORF">G7Y89_g4089</name>
</gene>
<protein>
    <submittedName>
        <fullName evidence="2">Uncharacterized protein</fullName>
    </submittedName>
</protein>
<evidence type="ECO:0000313" key="3">
    <source>
        <dbReference type="Proteomes" id="UP000566819"/>
    </source>
</evidence>
<feature type="region of interest" description="Disordered" evidence="1">
    <location>
        <begin position="552"/>
        <end position="599"/>
    </location>
</feature>
<dbReference type="Proteomes" id="UP000566819">
    <property type="component" value="Unassembled WGS sequence"/>
</dbReference>
<feature type="compositionally biased region" description="Polar residues" evidence="1">
    <location>
        <begin position="355"/>
        <end position="369"/>
    </location>
</feature>
<feature type="region of interest" description="Disordered" evidence="1">
    <location>
        <begin position="111"/>
        <end position="143"/>
    </location>
</feature>
<keyword evidence="3" id="KW-1185">Reference proteome</keyword>
<dbReference type="AlphaFoldDB" id="A0A8H4RSA0"/>
<organism evidence="2 3">
    <name type="scientific">Cudoniella acicularis</name>
    <dbReference type="NCBI Taxonomy" id="354080"/>
    <lineage>
        <taxon>Eukaryota</taxon>
        <taxon>Fungi</taxon>
        <taxon>Dikarya</taxon>
        <taxon>Ascomycota</taxon>
        <taxon>Pezizomycotina</taxon>
        <taxon>Leotiomycetes</taxon>
        <taxon>Helotiales</taxon>
        <taxon>Tricladiaceae</taxon>
        <taxon>Cudoniella</taxon>
    </lineage>
</organism>
<name>A0A8H4RSA0_9HELO</name>
<evidence type="ECO:0000256" key="1">
    <source>
        <dbReference type="SAM" id="MobiDB-lite"/>
    </source>
</evidence>
<dbReference type="EMBL" id="JAAMPI010000214">
    <property type="protein sequence ID" value="KAF4634029.1"/>
    <property type="molecule type" value="Genomic_DNA"/>
</dbReference>
<comment type="caution">
    <text evidence="2">The sequence shown here is derived from an EMBL/GenBank/DDBJ whole genome shotgun (WGS) entry which is preliminary data.</text>
</comment>
<feature type="compositionally biased region" description="Acidic residues" evidence="1">
    <location>
        <begin position="123"/>
        <end position="143"/>
    </location>
</feature>
<feature type="compositionally biased region" description="Basic residues" evidence="1">
    <location>
        <begin position="552"/>
        <end position="566"/>
    </location>
</feature>
<reference evidence="2 3" key="1">
    <citation type="submission" date="2020-03" db="EMBL/GenBank/DDBJ databases">
        <title>Draft Genome Sequence of Cudoniella acicularis.</title>
        <authorList>
            <person name="Buettner E."/>
            <person name="Kellner H."/>
        </authorList>
    </citation>
    <scope>NUCLEOTIDE SEQUENCE [LARGE SCALE GENOMIC DNA]</scope>
    <source>
        <strain evidence="2 3">DSM 108380</strain>
    </source>
</reference>
<proteinExistence type="predicted"/>
<evidence type="ECO:0000313" key="2">
    <source>
        <dbReference type="EMBL" id="KAF4634029.1"/>
    </source>
</evidence>
<accession>A0A8H4RSA0</accession>
<dbReference type="OrthoDB" id="3439512at2759"/>